<feature type="compositionally biased region" description="Polar residues" evidence="1">
    <location>
        <begin position="599"/>
        <end position="612"/>
    </location>
</feature>
<accession>A0ABQ9FT39</accession>
<organism evidence="2 3">
    <name type="scientific">Tegillarca granosa</name>
    <name type="common">Malaysian cockle</name>
    <name type="synonym">Anadara granosa</name>
    <dbReference type="NCBI Taxonomy" id="220873"/>
    <lineage>
        <taxon>Eukaryota</taxon>
        <taxon>Metazoa</taxon>
        <taxon>Spiralia</taxon>
        <taxon>Lophotrochozoa</taxon>
        <taxon>Mollusca</taxon>
        <taxon>Bivalvia</taxon>
        <taxon>Autobranchia</taxon>
        <taxon>Pteriomorphia</taxon>
        <taxon>Arcoida</taxon>
        <taxon>Arcoidea</taxon>
        <taxon>Arcidae</taxon>
        <taxon>Tegillarca</taxon>
    </lineage>
</organism>
<feature type="compositionally biased region" description="Basic residues" evidence="1">
    <location>
        <begin position="613"/>
        <end position="622"/>
    </location>
</feature>
<proteinExistence type="predicted"/>
<sequence length="622" mass="74614">MNSKYEIVFLVIKRIRFYPLSTIFDQWKEYTAQQRQFKQLSAQVISLCNQMETKMEMLMKRKTFKLLFDYKCERQWKKKLSTLASHHHALMAQDKRQKEKIVHLWTNVTSEEQSLIPKEEVIVQRLCKRNTKKYFAVWYFKFQQIHKLRTAYNNILLQKVVSAWKTWAHNKAEQKWMLSLVLSFLEWMLSLVLSFLSSFISVQYSIEKLMTINQTYETEIIEAWHSITVYKKQLRRKVLDFQVKSYTKHYLFCFLHISNKIAIYEKNLKATIFFNGIFVLQTIRMFNIWHQHYLEKLKEHEEHSKLLERNALKIGRKWRKIAQKSRSNRLQQVFTERKIILVGKCNNAFENGNVDMKGTWKEKINFKDIFYATAEKLSVDTNLTATKDNEILLCILAQHNCCTTVNTETLQLKTEDQMTMTKRINLNILQNTWYTMRGQFDYFHSLTELAEKLVSSTCKCQLVSQEKNQICLRKALSVWRERLNRVIASHCYQHLLALRAIRKWRRFERETEMKKAWKKWRLEFIKRKTAKTISDYNEKMLLSQVFHAWKSFYLKKPAQRRVSSIPVLVQSSQTQNIREQSAIPVLIQTSQQQREQTQIPAPSYNTRTNSALTRKHSFSKKY</sequence>
<evidence type="ECO:0000313" key="3">
    <source>
        <dbReference type="Proteomes" id="UP001217089"/>
    </source>
</evidence>
<keyword evidence="3" id="KW-1185">Reference proteome</keyword>
<evidence type="ECO:0008006" key="4">
    <source>
        <dbReference type="Google" id="ProtNLM"/>
    </source>
</evidence>
<evidence type="ECO:0000256" key="1">
    <source>
        <dbReference type="SAM" id="MobiDB-lite"/>
    </source>
</evidence>
<feature type="region of interest" description="Disordered" evidence="1">
    <location>
        <begin position="594"/>
        <end position="622"/>
    </location>
</feature>
<dbReference type="Proteomes" id="UP001217089">
    <property type="component" value="Unassembled WGS sequence"/>
</dbReference>
<reference evidence="2 3" key="1">
    <citation type="submission" date="2022-12" db="EMBL/GenBank/DDBJ databases">
        <title>Chromosome-level genome of Tegillarca granosa.</title>
        <authorList>
            <person name="Kim J."/>
        </authorList>
    </citation>
    <scope>NUCLEOTIDE SEQUENCE [LARGE SCALE GENOMIC DNA]</scope>
    <source>
        <strain evidence="2">Teg-2019</strain>
        <tissue evidence="2">Adductor muscle</tissue>
    </source>
</reference>
<gene>
    <name evidence="2" type="ORF">KUTeg_001449</name>
</gene>
<name>A0ABQ9FT39_TEGGR</name>
<protein>
    <recommendedName>
        <fullName evidence="4">Sfi1 spindle body domain-containing protein</fullName>
    </recommendedName>
</protein>
<comment type="caution">
    <text evidence="2">The sequence shown here is derived from an EMBL/GenBank/DDBJ whole genome shotgun (WGS) entry which is preliminary data.</text>
</comment>
<evidence type="ECO:0000313" key="2">
    <source>
        <dbReference type="EMBL" id="KAJ8319862.1"/>
    </source>
</evidence>
<dbReference type="EMBL" id="JARBDR010000141">
    <property type="protein sequence ID" value="KAJ8319862.1"/>
    <property type="molecule type" value="Genomic_DNA"/>
</dbReference>